<gene>
    <name evidence="1" type="ORF">I6K02_14000</name>
</gene>
<reference evidence="1 2" key="1">
    <citation type="submission" date="2021-02" db="EMBL/GenBank/DDBJ databases">
        <title>FDA dAtabase for Regulatory Grade micrObial Sequences (FDA-ARGOS): Supporting development and validation of Infectious Disease Dx tests.</title>
        <authorList>
            <person name="Minogue T."/>
            <person name="Wolcott M."/>
            <person name="Wasieloski L."/>
            <person name="Aguilar W."/>
            <person name="Moore D."/>
            <person name="Jaissle J."/>
            <person name="Tallon L."/>
            <person name="Sadzewicz L."/>
            <person name="Zhao X."/>
            <person name="Boylan J."/>
            <person name="Ott S."/>
            <person name="Bowen H."/>
            <person name="Vavikolanu K."/>
            <person name="Mehta A."/>
            <person name="Aluvathingal J."/>
            <person name="Nadendla S."/>
            <person name="Yan Y."/>
            <person name="Sichtig H."/>
        </authorList>
    </citation>
    <scope>NUCLEOTIDE SEQUENCE [LARGE SCALE GENOMIC DNA]</scope>
    <source>
        <strain evidence="1 2">FDAARGOS_1272</strain>
    </source>
</reference>
<dbReference type="EMBL" id="CP069482">
    <property type="protein sequence ID" value="QRO76989.1"/>
    <property type="molecule type" value="Genomic_DNA"/>
</dbReference>
<proteinExistence type="predicted"/>
<dbReference type="GeneID" id="93127769"/>
<evidence type="ECO:0000313" key="2">
    <source>
        <dbReference type="Proteomes" id="UP000625568"/>
    </source>
</evidence>
<dbReference type="Proteomes" id="UP000625568">
    <property type="component" value="Chromosome 1"/>
</dbReference>
<evidence type="ECO:0000313" key="1">
    <source>
        <dbReference type="EMBL" id="QRO76989.1"/>
    </source>
</evidence>
<organism evidence="1 2">
    <name type="scientific">Burkholderia dolosa</name>
    <dbReference type="NCBI Taxonomy" id="152500"/>
    <lineage>
        <taxon>Bacteria</taxon>
        <taxon>Pseudomonadati</taxon>
        <taxon>Pseudomonadota</taxon>
        <taxon>Betaproteobacteria</taxon>
        <taxon>Burkholderiales</taxon>
        <taxon>Burkholderiaceae</taxon>
        <taxon>Burkholderia</taxon>
        <taxon>Burkholderia cepacia complex</taxon>
    </lineage>
</organism>
<name>A0A892I867_9BURK</name>
<keyword evidence="2" id="KW-1185">Reference proteome</keyword>
<dbReference type="AlphaFoldDB" id="A0A892I867"/>
<protein>
    <submittedName>
        <fullName evidence="1">Uncharacterized protein</fullName>
    </submittedName>
</protein>
<dbReference type="RefSeq" id="WP_123806838.1">
    <property type="nucleotide sequence ID" value="NZ_CABVPR010000006.1"/>
</dbReference>
<accession>A0A892I867</accession>
<sequence>MAYQAEVEALWKAAGGYEKATEEQRDEIRTSSAEIAKKYGCTGRYELHASITEFDRQNSLIDPEHMFKIGYFRSSYNASGIENVLRKRGLPTLHDIFEPNEEYEFKPDWNAALARCNDAIDKYEAFLAGPLGKYSVMFVDGFEEVRDEARALEIFGEHLARQRPDSFRSYGCREGEFYLDGIKAVGFMPGRSVINTMGMYVVYEKETDGKPDWHLTALRIVRETIEYVIAQPDRQHFYLVWSG</sequence>